<reference evidence="3" key="1">
    <citation type="submission" date="2017-02" db="UniProtKB">
        <authorList>
            <consortium name="WormBaseParasite"/>
        </authorList>
    </citation>
    <scope>IDENTIFICATION</scope>
</reference>
<evidence type="ECO:0000313" key="3">
    <source>
        <dbReference type="WBParaSite" id="SMUV_0000516301-mRNA-1"/>
    </source>
</evidence>
<dbReference type="Proteomes" id="UP000046393">
    <property type="component" value="Unplaced"/>
</dbReference>
<name>A0A0N5AKX5_9BILA</name>
<sequence>MPKAGGGGTAALHQMYSEFDLAYLSHSKCDYRAIIYCSFISSLEKCPKCQQIQQPNSSSDAEKSECTIQTPLTINLLPNPFISDTSCSVVLKPTKGTFKEFKTGDDLHIGIANSFGIVYSYWNNGITAETAAWSNAVSVCKLNQETTDKLLEEFIQQNWNKFSSQRYKSSTWNCFDFVSSFCEYAVSDFKNSAKSKLTVNHVQPMLQTVMRYCLLLKRVEANKGFYVLQSSS</sequence>
<evidence type="ECO:0000259" key="1">
    <source>
        <dbReference type="Pfam" id="PF16044"/>
    </source>
</evidence>
<dbReference type="PANTHER" id="PTHR33963:SF2">
    <property type="entry name" value="MKRN2 OPPOSITE STRAND PROTEIN"/>
    <property type="match status" value="1"/>
</dbReference>
<dbReference type="InterPro" id="IPR032016">
    <property type="entry name" value="MKRN2OS-like"/>
</dbReference>
<feature type="domain" description="MKRN2 opposite strand protein-like C-terminal" evidence="1">
    <location>
        <begin position="77"/>
        <end position="219"/>
    </location>
</feature>
<accession>A0A0N5AKX5</accession>
<dbReference type="Pfam" id="PF16044">
    <property type="entry name" value="DUF4796_C"/>
    <property type="match status" value="1"/>
</dbReference>
<dbReference type="WBParaSite" id="SMUV_0000516301-mRNA-1">
    <property type="protein sequence ID" value="SMUV_0000516301-mRNA-1"/>
    <property type="gene ID" value="SMUV_0000516301"/>
</dbReference>
<keyword evidence="2" id="KW-1185">Reference proteome</keyword>
<dbReference type="AlphaFoldDB" id="A0A0N5AKX5"/>
<dbReference type="InterPro" id="IPR053921">
    <property type="entry name" value="MKRN2OS-like_C"/>
</dbReference>
<dbReference type="PANTHER" id="PTHR33963">
    <property type="entry name" value="MKRN2 OPPOSITE STRAND PROTEIN"/>
    <property type="match status" value="1"/>
</dbReference>
<evidence type="ECO:0000313" key="2">
    <source>
        <dbReference type="Proteomes" id="UP000046393"/>
    </source>
</evidence>
<organism evidence="2 3">
    <name type="scientific">Syphacia muris</name>
    <dbReference type="NCBI Taxonomy" id="451379"/>
    <lineage>
        <taxon>Eukaryota</taxon>
        <taxon>Metazoa</taxon>
        <taxon>Ecdysozoa</taxon>
        <taxon>Nematoda</taxon>
        <taxon>Chromadorea</taxon>
        <taxon>Rhabditida</taxon>
        <taxon>Spirurina</taxon>
        <taxon>Oxyuridomorpha</taxon>
        <taxon>Oxyuroidea</taxon>
        <taxon>Oxyuridae</taxon>
        <taxon>Syphacia</taxon>
    </lineage>
</organism>
<protein>
    <submittedName>
        <fullName evidence="3">LRAT domain-containing protein</fullName>
    </submittedName>
</protein>
<proteinExistence type="predicted"/>